<evidence type="ECO:0000256" key="1">
    <source>
        <dbReference type="ARBA" id="ARBA00023172"/>
    </source>
</evidence>
<evidence type="ECO:0008006" key="4">
    <source>
        <dbReference type="Google" id="ProtNLM"/>
    </source>
</evidence>
<dbReference type="Gene3D" id="1.10.443.10">
    <property type="entry name" value="Intergrase catalytic core"/>
    <property type="match status" value="1"/>
</dbReference>
<evidence type="ECO:0000313" key="3">
    <source>
        <dbReference type="Proteomes" id="UP001207582"/>
    </source>
</evidence>
<dbReference type="Proteomes" id="UP001207582">
    <property type="component" value="Unassembled WGS sequence"/>
</dbReference>
<sequence length="427" mass="47680">MNALNRIADCVEKRAAILKRVPVLADLAEQTSIRSKALSKSTINLEIAAIRKVVAAVEIEDGLLAWPEGTHPRDWMADAPAEDLDGLRVSLDRPYRTIMDDAGKLLERDMEVARRNGFDLGEEEMIELLSGKRGNNGPRHDQKAQRHLTWRDLMALEIELSDHDPLDSLTSLKSGKTRLEGTLRLFINVTWFTGMRPVEVWACCLMVPRTDIPFTQEMRDMIVADPARAIGEDLMMTVEQAATHTGDSLGMTARNAMIRAGAPCVLMITSAKTRNANPELKSPYRLQILKDIPLRQLNLIALATQGRRLRLTDKRKDSIRASMTKLLKAAARREPLLADLNLNLYAFRHSFATRAKRAMDSHEAAALTGHTSEATLHVYGERNVRKGGKTKMRNEDWLPSPDPVFAAMIKEIWERPSGTGPAAAPKM</sequence>
<organism evidence="2 3">
    <name type="scientific">Defluviimonas salinarum</name>
    <dbReference type="NCBI Taxonomy" id="2992147"/>
    <lineage>
        <taxon>Bacteria</taxon>
        <taxon>Pseudomonadati</taxon>
        <taxon>Pseudomonadota</taxon>
        <taxon>Alphaproteobacteria</taxon>
        <taxon>Rhodobacterales</taxon>
        <taxon>Paracoccaceae</taxon>
        <taxon>Albidovulum</taxon>
    </lineage>
</organism>
<gene>
    <name evidence="2" type="ORF">OM960_13440</name>
</gene>
<keyword evidence="1" id="KW-0233">DNA recombination</keyword>
<dbReference type="InterPro" id="IPR011010">
    <property type="entry name" value="DNA_brk_join_enz"/>
</dbReference>
<accession>A0ABT3J547</accession>
<reference evidence="2 3" key="1">
    <citation type="submission" date="2022-10" db="EMBL/GenBank/DDBJ databases">
        <title>Defluviimonas sp. CAU 1641 isolated from mud.</title>
        <authorList>
            <person name="Kim W."/>
        </authorList>
    </citation>
    <scope>NUCLEOTIDE SEQUENCE [LARGE SCALE GENOMIC DNA]</scope>
    <source>
        <strain evidence="2 3">CAU 1641</strain>
    </source>
</reference>
<dbReference type="InterPro" id="IPR013762">
    <property type="entry name" value="Integrase-like_cat_sf"/>
</dbReference>
<comment type="caution">
    <text evidence="2">The sequence shown here is derived from an EMBL/GenBank/DDBJ whole genome shotgun (WGS) entry which is preliminary data.</text>
</comment>
<proteinExistence type="predicted"/>
<dbReference type="EMBL" id="JAPDOG010000011">
    <property type="protein sequence ID" value="MCW3782590.1"/>
    <property type="molecule type" value="Genomic_DNA"/>
</dbReference>
<protein>
    <recommendedName>
        <fullName evidence="4">Phage integrase family protein</fullName>
    </recommendedName>
</protein>
<keyword evidence="3" id="KW-1185">Reference proteome</keyword>
<evidence type="ECO:0000313" key="2">
    <source>
        <dbReference type="EMBL" id="MCW3782590.1"/>
    </source>
</evidence>
<name>A0ABT3J547_9RHOB</name>
<dbReference type="SUPFAM" id="SSF56349">
    <property type="entry name" value="DNA breaking-rejoining enzymes"/>
    <property type="match status" value="1"/>
</dbReference>